<evidence type="ECO:0000256" key="6">
    <source>
        <dbReference type="PROSITE-ProRule" id="PRU01015"/>
    </source>
</evidence>
<dbReference type="SUPFAM" id="SSF53335">
    <property type="entry name" value="S-adenosyl-L-methionine-dependent methyltransferases"/>
    <property type="match status" value="2"/>
</dbReference>
<dbReference type="InterPro" id="IPR025799">
    <property type="entry name" value="Arg_MeTrfase"/>
</dbReference>
<evidence type="ECO:0000256" key="2">
    <source>
        <dbReference type="ARBA" id="ARBA00022679"/>
    </source>
</evidence>
<dbReference type="PANTHER" id="PTHR11006">
    <property type="entry name" value="PROTEIN ARGININE N-METHYLTRANSFERASE"/>
    <property type="match status" value="1"/>
</dbReference>
<evidence type="ECO:0000256" key="4">
    <source>
        <dbReference type="ARBA" id="ARBA00040406"/>
    </source>
</evidence>
<dbReference type="InterPro" id="IPR029063">
    <property type="entry name" value="SAM-dependent_MTases_sf"/>
</dbReference>
<keyword evidence="2 6" id="KW-0808">Transferase</keyword>
<gene>
    <name evidence="9" type="primary">LOC106463738</name>
</gene>
<dbReference type="InterPro" id="IPR055135">
    <property type="entry name" value="PRMT_dom"/>
</dbReference>
<proteinExistence type="predicted"/>
<evidence type="ECO:0000259" key="7">
    <source>
        <dbReference type="Pfam" id="PF22528"/>
    </source>
</evidence>
<keyword evidence="1 6" id="KW-0489">Methyltransferase</keyword>
<dbReference type="GeneID" id="106463738"/>
<evidence type="ECO:0000313" key="9">
    <source>
        <dbReference type="RefSeq" id="XP_022247022.1"/>
    </source>
</evidence>
<dbReference type="PANTHER" id="PTHR11006:SF73">
    <property type="entry name" value="PROTEIN ARGININE N-METHYLTRANSFERASE 6"/>
    <property type="match status" value="1"/>
</dbReference>
<dbReference type="Pfam" id="PF22528">
    <property type="entry name" value="PRMT_C"/>
    <property type="match status" value="1"/>
</dbReference>
<evidence type="ECO:0000256" key="5">
    <source>
        <dbReference type="ARBA" id="ARBA00042685"/>
    </source>
</evidence>
<feature type="domain" description="Protein arginine N-methyltransferase" evidence="7">
    <location>
        <begin position="406"/>
        <end position="493"/>
    </location>
</feature>
<dbReference type="CDD" id="cd02440">
    <property type="entry name" value="AdoMet_MTases"/>
    <property type="match status" value="1"/>
</dbReference>
<evidence type="ECO:0000256" key="3">
    <source>
        <dbReference type="ARBA" id="ARBA00022691"/>
    </source>
</evidence>
<dbReference type="Gene3D" id="2.70.160.11">
    <property type="entry name" value="Hnrnp arginine n-methyltransferase1"/>
    <property type="match status" value="2"/>
</dbReference>
<sequence length="508" mass="54941">MTSTISDIDLKRKASDVELLEVDSEPQKKLYQSPADVKCRQGLNNSNEDDSNYFSSYARLSIHRDMIGDYERTSCYRQAILSNYKLFYKKVVADVGAGTGILSVFCAQAGAKKVYAIEGSCVAAVAREVIKANGLEEKIVVVQGKVEEVSLPEKVDIIVSEWMGYMLLYETMLPSVLHARDNWLKQGGYVFPEKACLYLAPLSDHEEYEESVEFWHKVEDTYKVDMSVVAKTAVQERNGRYNLSLVHICKWLKKELVILKSSVGGLSDHASCTGGNLSRHASCTGGNLSGHAICTGGNLSGHAICTGGILSGNASCTGDNLSGNASCTGGILSGNASCTGGNLSGHAICTGGNLSSHTSCTGGNLSGHTSCTGGNLSGHAICTGGNLSGHASCTGGNLLGQHSWFAYFQGDFECKCFGYNFIHGFVVWFTVQFPGGLVLSTSPYQSETHWGHSILRIPQTDVKQDTILKGSLIIQPNQQFRRFLDVKLNYQKDESIAHSLVFKMDDLP</sequence>
<dbReference type="Pfam" id="PF06325">
    <property type="entry name" value="PrmA"/>
    <property type="match status" value="1"/>
</dbReference>
<keyword evidence="3 6" id="KW-0949">S-adenosyl-L-methionine</keyword>
<dbReference type="PROSITE" id="PS51678">
    <property type="entry name" value="SAM_MT_PRMT"/>
    <property type="match status" value="1"/>
</dbReference>
<keyword evidence="8" id="KW-1185">Reference proteome</keyword>
<accession>A0ABM1STR6</accession>
<organism evidence="8 9">
    <name type="scientific">Limulus polyphemus</name>
    <name type="common">Atlantic horseshoe crab</name>
    <dbReference type="NCBI Taxonomy" id="6850"/>
    <lineage>
        <taxon>Eukaryota</taxon>
        <taxon>Metazoa</taxon>
        <taxon>Ecdysozoa</taxon>
        <taxon>Arthropoda</taxon>
        <taxon>Chelicerata</taxon>
        <taxon>Merostomata</taxon>
        <taxon>Xiphosura</taxon>
        <taxon>Limulidae</taxon>
        <taxon>Limulus</taxon>
    </lineage>
</organism>
<dbReference type="RefSeq" id="XP_022247022.1">
    <property type="nucleotide sequence ID" value="XM_022391314.1"/>
</dbReference>
<evidence type="ECO:0000256" key="1">
    <source>
        <dbReference type="ARBA" id="ARBA00022603"/>
    </source>
</evidence>
<evidence type="ECO:0000313" key="8">
    <source>
        <dbReference type="Proteomes" id="UP000694941"/>
    </source>
</evidence>
<name>A0ABM1STR6_LIMPO</name>
<dbReference type="Proteomes" id="UP000694941">
    <property type="component" value="Unplaced"/>
</dbReference>
<reference evidence="9" key="1">
    <citation type="submission" date="2025-08" db="UniProtKB">
        <authorList>
            <consortium name="RefSeq"/>
        </authorList>
    </citation>
    <scope>IDENTIFICATION</scope>
    <source>
        <tissue evidence="9">Muscle</tissue>
    </source>
</reference>
<dbReference type="Gene3D" id="3.40.50.150">
    <property type="entry name" value="Vaccinia Virus protein VP39"/>
    <property type="match status" value="1"/>
</dbReference>
<protein>
    <recommendedName>
        <fullName evidence="4">Protein arginine N-methyltransferase 6</fullName>
    </recommendedName>
    <alternativeName>
        <fullName evidence="5">Histone-arginine N-methyltransferase PRMT6</fullName>
    </alternativeName>
</protein>